<dbReference type="CDD" id="cd01435">
    <property type="entry name" value="RNAP_I_RPA1_N"/>
    <property type="match status" value="1"/>
</dbReference>
<keyword evidence="10" id="KW-0460">Magnesium</keyword>
<dbReference type="InterPro" id="IPR007066">
    <property type="entry name" value="RNA_pol_Rpb1_3"/>
</dbReference>
<keyword evidence="11 15" id="KW-0804">Transcription</keyword>
<dbReference type="InterPro" id="IPR015699">
    <property type="entry name" value="DNA-dir_RNA_pol1_lsu_N"/>
</dbReference>
<dbReference type="InterPro" id="IPR042102">
    <property type="entry name" value="RNA_pol_Rpb1_3_sf"/>
</dbReference>
<keyword evidence="5" id="KW-0597">Phosphoprotein</keyword>
<keyword evidence="12" id="KW-0539">Nucleus</keyword>
<evidence type="ECO:0000256" key="16">
    <source>
        <dbReference type="SAM" id="MobiDB-lite"/>
    </source>
</evidence>
<dbReference type="SUPFAM" id="SSF64484">
    <property type="entry name" value="beta and beta-prime subunits of DNA dependent RNA-polymerase"/>
    <property type="match status" value="1"/>
</dbReference>
<comment type="function">
    <text evidence="14">DNA-dependent RNA polymerase catalyzes the transcription of DNA into RNA using the four ribonucleoside triphosphates as substrates. Largest and catalytic core component of RNA polymerase I which synthesizes ribosomal RNA precursors. Forms the polymerase active center together with the second largest subunit. A single stranded DNA template strand of the promoter is positioned within the central active site cleft of Pol I. A bridging helix emanates from RPA1 and crosses the cleft near the catalytic site and is thought to promote translocation of Pol I by acting as a ratchet that moves the RNA-DNA hybrid through the active site by switching from straight to bent conformations at each step of nucleotide addition.</text>
</comment>
<dbReference type="GO" id="GO:0005736">
    <property type="term" value="C:RNA polymerase I complex"/>
    <property type="evidence" value="ECO:0007669"/>
    <property type="project" value="UniProtKB-ARBA"/>
</dbReference>
<name>A0ABD2WME1_9HYME</name>
<keyword evidence="6 15" id="KW-0808">Transferase</keyword>
<keyword evidence="19" id="KW-1185">Reference proteome</keyword>
<feature type="domain" description="RNA polymerase N-terminal" evidence="17">
    <location>
        <begin position="300"/>
        <end position="634"/>
    </location>
</feature>
<dbReference type="Pfam" id="PF04983">
    <property type="entry name" value="RNA_pol_Rpb1_3"/>
    <property type="match status" value="1"/>
</dbReference>
<keyword evidence="8" id="KW-0479">Metal-binding</keyword>
<evidence type="ECO:0000313" key="19">
    <source>
        <dbReference type="Proteomes" id="UP001627154"/>
    </source>
</evidence>
<feature type="compositionally biased region" description="Acidic residues" evidence="16">
    <location>
        <begin position="1368"/>
        <end position="1378"/>
    </location>
</feature>
<dbReference type="Gene3D" id="6.20.50.80">
    <property type="match status" value="1"/>
</dbReference>
<dbReference type="Gene3D" id="1.10.132.30">
    <property type="match status" value="1"/>
</dbReference>
<dbReference type="FunFam" id="2.40.40.20:FF:000019">
    <property type="entry name" value="DNA-directed RNA polymerase II subunit RPB1"/>
    <property type="match status" value="1"/>
</dbReference>
<dbReference type="InterPro" id="IPR006592">
    <property type="entry name" value="RNA_pol_N"/>
</dbReference>
<dbReference type="EC" id="2.7.7.6" evidence="15"/>
<comment type="catalytic activity">
    <reaction evidence="13 15">
        <text>RNA(n) + a ribonucleoside 5'-triphosphate = RNA(n+1) + diphosphate</text>
        <dbReference type="Rhea" id="RHEA:21248"/>
        <dbReference type="Rhea" id="RHEA-COMP:14527"/>
        <dbReference type="Rhea" id="RHEA-COMP:17342"/>
        <dbReference type="ChEBI" id="CHEBI:33019"/>
        <dbReference type="ChEBI" id="CHEBI:61557"/>
        <dbReference type="ChEBI" id="CHEBI:140395"/>
        <dbReference type="EC" id="2.7.7.6"/>
    </reaction>
</comment>
<evidence type="ECO:0000256" key="15">
    <source>
        <dbReference type="RuleBase" id="RU004279"/>
    </source>
</evidence>
<dbReference type="InterPro" id="IPR007080">
    <property type="entry name" value="RNA_pol_Rpb1_1"/>
</dbReference>
<dbReference type="CDD" id="cd02735">
    <property type="entry name" value="RNAP_I_Rpa1_C"/>
    <property type="match status" value="1"/>
</dbReference>
<accession>A0ABD2WME1</accession>
<evidence type="ECO:0000256" key="2">
    <source>
        <dbReference type="ARBA" id="ARBA00006460"/>
    </source>
</evidence>
<evidence type="ECO:0000313" key="18">
    <source>
        <dbReference type="EMBL" id="KAL3394253.1"/>
    </source>
</evidence>
<keyword evidence="4 15" id="KW-0240">DNA-directed RNA polymerase</keyword>
<evidence type="ECO:0000256" key="1">
    <source>
        <dbReference type="ARBA" id="ARBA00004604"/>
    </source>
</evidence>
<evidence type="ECO:0000256" key="9">
    <source>
        <dbReference type="ARBA" id="ARBA00022833"/>
    </source>
</evidence>
<dbReference type="InterPro" id="IPR007081">
    <property type="entry name" value="RNA_pol_Rpb1_5"/>
</dbReference>
<evidence type="ECO:0000256" key="10">
    <source>
        <dbReference type="ARBA" id="ARBA00022842"/>
    </source>
</evidence>
<keyword evidence="9" id="KW-0862">Zinc</keyword>
<evidence type="ECO:0000256" key="6">
    <source>
        <dbReference type="ARBA" id="ARBA00022679"/>
    </source>
</evidence>
<dbReference type="InterPro" id="IPR000722">
    <property type="entry name" value="RNA_pol_asu"/>
</dbReference>
<evidence type="ECO:0000256" key="7">
    <source>
        <dbReference type="ARBA" id="ARBA00022695"/>
    </source>
</evidence>
<comment type="subunit">
    <text evidence="3">Component of the RNA polymerase I (Pol I) complex consisting of at least 13 subunits.</text>
</comment>
<dbReference type="Gene3D" id="6.10.250.2940">
    <property type="match status" value="1"/>
</dbReference>
<evidence type="ECO:0000259" key="17">
    <source>
        <dbReference type="SMART" id="SM00663"/>
    </source>
</evidence>
<evidence type="ECO:0000256" key="3">
    <source>
        <dbReference type="ARBA" id="ARBA00011251"/>
    </source>
</evidence>
<dbReference type="InterPro" id="IPR038120">
    <property type="entry name" value="Rpb1_funnel_sf"/>
</dbReference>
<evidence type="ECO:0000256" key="12">
    <source>
        <dbReference type="ARBA" id="ARBA00023242"/>
    </source>
</evidence>
<dbReference type="Pfam" id="PF00623">
    <property type="entry name" value="RNA_pol_Rpb1_2"/>
    <property type="match status" value="1"/>
</dbReference>
<evidence type="ECO:0000256" key="5">
    <source>
        <dbReference type="ARBA" id="ARBA00022553"/>
    </source>
</evidence>
<dbReference type="Gene3D" id="3.30.70.2850">
    <property type="match status" value="1"/>
</dbReference>
<dbReference type="GO" id="GO:0003899">
    <property type="term" value="F:DNA-directed RNA polymerase activity"/>
    <property type="evidence" value="ECO:0007669"/>
    <property type="project" value="UniProtKB-EC"/>
</dbReference>
<dbReference type="Pfam" id="PF04997">
    <property type="entry name" value="RNA_pol_Rpb1_1"/>
    <property type="match status" value="1"/>
</dbReference>
<dbReference type="InterPro" id="IPR045867">
    <property type="entry name" value="DNA-dir_RpoC_beta_prime"/>
</dbReference>
<dbReference type="InterPro" id="IPR007083">
    <property type="entry name" value="RNA_pol_Rpb1_4"/>
</dbReference>
<comment type="caution">
    <text evidence="18">The sequence shown here is derived from an EMBL/GenBank/DDBJ whole genome shotgun (WGS) entry which is preliminary data.</text>
</comment>
<gene>
    <name evidence="18" type="ORF">TKK_011284</name>
</gene>
<evidence type="ECO:0000256" key="14">
    <source>
        <dbReference type="ARBA" id="ARBA00053996"/>
    </source>
</evidence>
<dbReference type="InterPro" id="IPR047107">
    <property type="entry name" value="DNA-dir_RNA_pol1_lsu_C"/>
</dbReference>
<dbReference type="Gene3D" id="1.10.274.100">
    <property type="entry name" value="RNA polymerase Rpb1, domain 3"/>
    <property type="match status" value="1"/>
</dbReference>
<feature type="region of interest" description="Disordered" evidence="16">
    <location>
        <begin position="1417"/>
        <end position="1472"/>
    </location>
</feature>
<evidence type="ECO:0000256" key="8">
    <source>
        <dbReference type="ARBA" id="ARBA00022723"/>
    </source>
</evidence>
<comment type="similarity">
    <text evidence="2 15">Belongs to the RNA polymerase beta' chain family.</text>
</comment>
<dbReference type="Gene3D" id="3.30.1490.180">
    <property type="entry name" value="RNA polymerase ii"/>
    <property type="match status" value="1"/>
</dbReference>
<feature type="compositionally biased region" description="Low complexity" evidence="16">
    <location>
        <begin position="1456"/>
        <end position="1465"/>
    </location>
</feature>
<dbReference type="PANTHER" id="PTHR19376">
    <property type="entry name" value="DNA-DIRECTED RNA POLYMERASE"/>
    <property type="match status" value="1"/>
</dbReference>
<dbReference type="Gene3D" id="2.40.40.20">
    <property type="match status" value="1"/>
</dbReference>
<dbReference type="GO" id="GO:0046872">
    <property type="term" value="F:metal ion binding"/>
    <property type="evidence" value="ECO:0007669"/>
    <property type="project" value="UniProtKB-KW"/>
</dbReference>
<feature type="compositionally biased region" description="Basic and acidic residues" evidence="16">
    <location>
        <begin position="1379"/>
        <end position="1396"/>
    </location>
</feature>
<evidence type="ECO:0000256" key="13">
    <source>
        <dbReference type="ARBA" id="ARBA00048552"/>
    </source>
</evidence>
<dbReference type="Gene3D" id="4.10.860.120">
    <property type="entry name" value="RNA polymerase II, clamp domain"/>
    <property type="match status" value="1"/>
</dbReference>
<dbReference type="PANTHER" id="PTHR19376:SF11">
    <property type="entry name" value="DNA-DIRECTED RNA POLYMERASE I SUBUNIT RPA1"/>
    <property type="match status" value="1"/>
</dbReference>
<dbReference type="SMART" id="SM00663">
    <property type="entry name" value="RPOLA_N"/>
    <property type="match status" value="1"/>
</dbReference>
<proteinExistence type="inferred from homology"/>
<evidence type="ECO:0000256" key="4">
    <source>
        <dbReference type="ARBA" id="ARBA00022478"/>
    </source>
</evidence>
<keyword evidence="7 15" id="KW-0548">Nucleotidyltransferase</keyword>
<protein>
    <recommendedName>
        <fullName evidence="15">DNA-directed RNA polymerase subunit</fullName>
        <ecNumber evidence="15">2.7.7.6</ecNumber>
    </recommendedName>
</protein>
<reference evidence="18 19" key="1">
    <citation type="journal article" date="2024" name="bioRxiv">
        <title>A reference genome for Trichogramma kaykai: A tiny desert-dwelling parasitoid wasp with competing sex-ratio distorters.</title>
        <authorList>
            <person name="Culotta J."/>
            <person name="Lindsey A.R."/>
        </authorList>
    </citation>
    <scope>NUCLEOTIDE SEQUENCE [LARGE SCALE GENOMIC DNA]</scope>
    <source>
        <strain evidence="18 19">KSX58</strain>
    </source>
</reference>
<dbReference type="Gene3D" id="1.10.150.390">
    <property type="match status" value="1"/>
</dbReference>
<evidence type="ECO:0000256" key="11">
    <source>
        <dbReference type="ARBA" id="ARBA00023163"/>
    </source>
</evidence>
<dbReference type="EMBL" id="JBJJXI010000092">
    <property type="protein sequence ID" value="KAL3394253.1"/>
    <property type="molecule type" value="Genomic_DNA"/>
</dbReference>
<organism evidence="18 19">
    <name type="scientific">Trichogramma kaykai</name>
    <dbReference type="NCBI Taxonomy" id="54128"/>
    <lineage>
        <taxon>Eukaryota</taxon>
        <taxon>Metazoa</taxon>
        <taxon>Ecdysozoa</taxon>
        <taxon>Arthropoda</taxon>
        <taxon>Hexapoda</taxon>
        <taxon>Insecta</taxon>
        <taxon>Pterygota</taxon>
        <taxon>Neoptera</taxon>
        <taxon>Endopterygota</taxon>
        <taxon>Hymenoptera</taxon>
        <taxon>Apocrita</taxon>
        <taxon>Proctotrupomorpha</taxon>
        <taxon>Chalcidoidea</taxon>
        <taxon>Trichogrammatidae</taxon>
        <taxon>Trichogramma</taxon>
    </lineage>
</organism>
<dbReference type="FunFam" id="1.10.274.100:FF:000012">
    <property type="entry name" value="DNA-directed RNA polymerase subunit"/>
    <property type="match status" value="1"/>
</dbReference>
<sequence>MNKNPRQNGRITAKHIEPIYLKFSVLTEEDIKHLSCKKVTTPDSFNSLGHSLHGGLHDPHLGPLSETSEPCKICNSNVFKCTGHYGHIELPMPVVNPMFHKALQLALKISCLSCYTFQMEPYRKVLLASKLKLLRKGYITKVEQFESDAAIFSGAPLEKNWKKDIEFAENLFQEYIQSIEDNAKSNNSNIITEEPDYLSNKNMYSLWYDCINKSMSKEKSKATDKGTKDEKKCKNCKEKLAEIKVTRNKIRKKYTSSDQCLPVMPDESKKVLRNLWVNEKEIMRLMFPCLNNVTIEYPTDIFFFSIVPVLPLNARPVNYMNGSLIEHPQTQIYKSIIINCLTLRNIIQAIKDGNTDQLPEYGKKALKETRGETDMEKLHNVWTELQSNVDHIVDRDMSSTNESANCQGLKQVIEKKAGVLRMHMMGKRVNFAARSVITPDPNLNVDEIGIPEVFATKLTYPVPVTPFNAAELRQMILNGPNVHPGATMIEEDGFVKRLSSTDAAQRQALAKRLLTADDKPNNTFSTPKIVHRHLQNGDILLLNRQPTLHKPSIMGHKARILRGEKTLRLHYANCKAYNADFDGDEMNVHFPQNELARAEAYNIANVNNQYLVPKDGKPLSGLIQDHVISGVKLTLRGNFFTKGDYMQLVFSALSDVPGKLSLLPPSIIKPVQMWSGKQVISTIIINLIPRGQAKINLDAKSKIGANEWQAGKPREWECGTKFDNANTMSEAEVIFRDGELLCGVLDKKHYGATEYGLVHCAYELYGGTTSGKLLSAFGKVFMAYLRIIGFTLGPRDILVTSRADAKRAKIIEKCRRIGKSIHRSILQLPEDTPDEQVAAKMEESYSKIPKFRTTVDRKYKTSLDEFTNKINKTCLPQGLIQKFPENNLQLMVQSGAKGSTVNTMQISCLLGQIELEGKRPPLMISGKSLPSFLAYDPAPRAGGFIDGRFMTGIQPQEFFFHCMAGREGLIDTAVKTSRSGYLQRCLIKHMEGLTIHYDGTVRDSDGTLVQVAYGEDGLDILKSRFLHDDQMDFLVKNRRAVIEDELLERLKSTSNVDKFSKQARKIRKFQKNHGDLLQRNRISPFLLFSKTQEAKEKYKFKSLKKSEIPGRSRGASLLLEKWLNSDDATKNTYKAQVYKSPQPLIGKYRQDLHFGVLNESQEKLIDNYMQKKSTFIDRDDVRDILCAKIMKTFAPPGEPVGLLAAQSIGEPSTQMTLNTFHFAGRGEMNVTLGIPRLREILMTASQKIKTPTMDIPFKKDLPNLEKISNRIKKRLNRCYLADILKNIKIERQLENVNGHRMKYAITLELLPYKCYKNEFVIHPKDAIAEFEESFMKRFLEILYPMAKKIGANVRFKDKKVSSRAENAMLDDECEDDDDDKMKTKPREMDLGELHESSDEEEIAEDADATLARSVAKHQENQEYDDPEDEEMEEEKADADDDKEKDEDVKQSLDSLNNNNNNNNNNDECTGSLEGSARSIQNRKDEIKKISPEIISYDFDVKHHSWVKYELSVEVKVTSIDIPKILRRVAKDLVIWEVPNIKKAYVDPDSNGGLILKTDGINIEQMFRYHDYLELNKLYTNDIYQVSQTYGIEAANKLILKEVKNVFNMYSITVDPRHLSLVADYMTFDGSFQPMSRKGMETSASPLQQMSFESSLQFLRQATVEGKQDNLMTPSSCLMVGQPSKMGTCSFSLRSICSK</sequence>
<dbReference type="Proteomes" id="UP001627154">
    <property type="component" value="Unassembled WGS sequence"/>
</dbReference>
<dbReference type="InterPro" id="IPR044893">
    <property type="entry name" value="RNA_pol_Rpb1_clamp_domain"/>
</dbReference>
<dbReference type="Pfam" id="PF05000">
    <property type="entry name" value="RNA_pol_Rpb1_4"/>
    <property type="match status" value="1"/>
</dbReference>
<comment type="subcellular location">
    <subcellularLocation>
        <location evidence="1">Nucleus</location>
        <location evidence="1">Nucleolus</location>
    </subcellularLocation>
</comment>
<feature type="compositionally biased region" description="Acidic residues" evidence="16">
    <location>
        <begin position="1421"/>
        <end position="1444"/>
    </location>
</feature>
<dbReference type="Pfam" id="PF04998">
    <property type="entry name" value="RNA_pol_Rpb1_5"/>
    <property type="match status" value="1"/>
</dbReference>
<feature type="region of interest" description="Disordered" evidence="16">
    <location>
        <begin position="1364"/>
        <end position="1405"/>
    </location>
</feature>